<feature type="transmembrane region" description="Helical" evidence="1">
    <location>
        <begin position="12"/>
        <end position="29"/>
    </location>
</feature>
<keyword evidence="1" id="KW-1133">Transmembrane helix</keyword>
<keyword evidence="1" id="KW-0812">Transmembrane</keyword>
<evidence type="ECO:0000313" key="2">
    <source>
        <dbReference type="EMBL" id="UPL65393.1"/>
    </source>
</evidence>
<accession>A0A8T9ZXU4</accession>
<evidence type="ECO:0000256" key="1">
    <source>
        <dbReference type="SAM" id="Phobius"/>
    </source>
</evidence>
<organism evidence="2">
    <name type="scientific">Parathyginus sp</name>
    <dbReference type="NCBI Taxonomy" id="2931301"/>
    <lineage>
        <taxon>Eukaryota</taxon>
        <taxon>Metazoa</taxon>
        <taxon>Ecdysozoa</taxon>
        <taxon>Arthropoda</taxon>
        <taxon>Hexapoda</taxon>
        <taxon>Insecta</taxon>
        <taxon>Pterygota</taxon>
        <taxon>Neoptera</taxon>
        <taxon>Paraneoptera</taxon>
        <taxon>Hemiptera</taxon>
        <taxon>Heteroptera</taxon>
        <taxon>Panheteroptera</taxon>
        <taxon>Pentatomomorpha</taxon>
        <taxon>Lygaeoidea</taxon>
        <taxon>Heterogastridae</taxon>
        <taxon>Parathyginus</taxon>
    </lineage>
</organism>
<keyword evidence="1" id="KW-0472">Membrane</keyword>
<reference evidence="2" key="1">
    <citation type="journal article" date="2022" name="Cladistics">
        <title>Diversification of the phytophagous lineages of true bugs (Insecta: Hemiptera: Heteroptera) shortly after that of the flowering plants.</title>
        <authorList>
            <person name="Ye F."/>
            <person name="Kment P."/>
            <person name="Redei D."/>
            <person name="Luo J.Y."/>
            <person name="Wang Y.H."/>
            <person name="Kuechler S.M."/>
            <person name="Zhang W.W."/>
            <person name="Chen P.P."/>
            <person name="Wu H.Y."/>
            <person name="Wu Y.Z."/>
            <person name="Sun X.Y."/>
            <person name="Ding L."/>
            <person name="Wang Y.R."/>
            <person name="Xie Q."/>
        </authorList>
    </citation>
    <scope>NUCLEOTIDE SEQUENCE</scope>
</reference>
<geneLocation type="mitochondrion" evidence="2"/>
<protein>
    <submittedName>
        <fullName evidence="2">ATPase subunit 8</fullName>
    </submittedName>
</protein>
<keyword evidence="2" id="KW-0496">Mitochondrion</keyword>
<proteinExistence type="predicted"/>
<dbReference type="EMBL" id="MW619653">
    <property type="protein sequence ID" value="UPL65393.1"/>
    <property type="molecule type" value="Genomic_DNA"/>
</dbReference>
<sequence length="52" mass="6683">MPQMAPLWWEMLYMLFITMMIMTNILLYWNKNKNLNNKNYMMNNPKYMNWKW</sequence>
<dbReference type="AlphaFoldDB" id="A0A8T9ZXU4"/>
<name>A0A8T9ZXU4_9HEMI</name>